<organism evidence="1 2">
    <name type="scientific">Sesamum alatum</name>
    <dbReference type="NCBI Taxonomy" id="300844"/>
    <lineage>
        <taxon>Eukaryota</taxon>
        <taxon>Viridiplantae</taxon>
        <taxon>Streptophyta</taxon>
        <taxon>Embryophyta</taxon>
        <taxon>Tracheophyta</taxon>
        <taxon>Spermatophyta</taxon>
        <taxon>Magnoliopsida</taxon>
        <taxon>eudicotyledons</taxon>
        <taxon>Gunneridae</taxon>
        <taxon>Pentapetalae</taxon>
        <taxon>asterids</taxon>
        <taxon>lamiids</taxon>
        <taxon>Lamiales</taxon>
        <taxon>Pedaliaceae</taxon>
        <taxon>Sesamum</taxon>
    </lineage>
</organism>
<dbReference type="EMBL" id="JACGWO010000012">
    <property type="protein sequence ID" value="KAK4413623.1"/>
    <property type="molecule type" value="Genomic_DNA"/>
</dbReference>
<evidence type="ECO:0000313" key="2">
    <source>
        <dbReference type="Proteomes" id="UP001293254"/>
    </source>
</evidence>
<comment type="caution">
    <text evidence="1">The sequence shown here is derived from an EMBL/GenBank/DDBJ whole genome shotgun (WGS) entry which is preliminary data.</text>
</comment>
<reference evidence="1" key="1">
    <citation type="submission" date="2020-06" db="EMBL/GenBank/DDBJ databases">
        <authorList>
            <person name="Li T."/>
            <person name="Hu X."/>
            <person name="Zhang T."/>
            <person name="Song X."/>
            <person name="Zhang H."/>
            <person name="Dai N."/>
            <person name="Sheng W."/>
            <person name="Hou X."/>
            <person name="Wei L."/>
        </authorList>
    </citation>
    <scope>NUCLEOTIDE SEQUENCE</scope>
    <source>
        <strain evidence="1">3651</strain>
        <tissue evidence="1">Leaf</tissue>
    </source>
</reference>
<dbReference type="AlphaFoldDB" id="A0AAE1XLJ9"/>
<gene>
    <name evidence="1" type="ORF">Salat_2775100</name>
</gene>
<sequence length="120" mass="13056">MIGAWAAVAHAGSRSYALFPAREHYCSAKHALDRHAHKAFVHAVAHPSCTIAHAGCPQANWPTHARARKVSRGRAESCTMVRGLYATYSQADPPRHDATSKKILATTAAGAIFYSFSFFF</sequence>
<protein>
    <submittedName>
        <fullName evidence="1">Uncharacterized protein</fullName>
    </submittedName>
</protein>
<name>A0AAE1XLJ9_9LAMI</name>
<evidence type="ECO:0000313" key="1">
    <source>
        <dbReference type="EMBL" id="KAK4413623.1"/>
    </source>
</evidence>
<keyword evidence="2" id="KW-1185">Reference proteome</keyword>
<accession>A0AAE1XLJ9</accession>
<reference evidence="1" key="2">
    <citation type="journal article" date="2024" name="Plant">
        <title>Genomic evolution and insights into agronomic trait innovations of Sesamum species.</title>
        <authorList>
            <person name="Miao H."/>
            <person name="Wang L."/>
            <person name="Qu L."/>
            <person name="Liu H."/>
            <person name="Sun Y."/>
            <person name="Le M."/>
            <person name="Wang Q."/>
            <person name="Wei S."/>
            <person name="Zheng Y."/>
            <person name="Lin W."/>
            <person name="Duan Y."/>
            <person name="Cao H."/>
            <person name="Xiong S."/>
            <person name="Wang X."/>
            <person name="Wei L."/>
            <person name="Li C."/>
            <person name="Ma Q."/>
            <person name="Ju M."/>
            <person name="Zhao R."/>
            <person name="Li G."/>
            <person name="Mu C."/>
            <person name="Tian Q."/>
            <person name="Mei H."/>
            <person name="Zhang T."/>
            <person name="Gao T."/>
            <person name="Zhang H."/>
        </authorList>
    </citation>
    <scope>NUCLEOTIDE SEQUENCE</scope>
    <source>
        <strain evidence="1">3651</strain>
    </source>
</reference>
<dbReference type="Proteomes" id="UP001293254">
    <property type="component" value="Unassembled WGS sequence"/>
</dbReference>
<proteinExistence type="predicted"/>